<feature type="region of interest" description="Disordered" evidence="1">
    <location>
        <begin position="1"/>
        <end position="38"/>
    </location>
</feature>
<evidence type="ECO:0000313" key="3">
    <source>
        <dbReference type="EMBL" id="OTP72309.1"/>
    </source>
</evidence>
<accession>A0A242MCV4</accession>
<evidence type="ECO:0000313" key="5">
    <source>
        <dbReference type="Proteomes" id="UP000195221"/>
    </source>
</evidence>
<dbReference type="Proteomes" id="UP000195221">
    <property type="component" value="Unassembled WGS sequence"/>
</dbReference>
<dbReference type="Proteomes" id="UP000194546">
    <property type="component" value="Unassembled WGS sequence"/>
</dbReference>
<evidence type="ECO:0000313" key="2">
    <source>
        <dbReference type="EMBL" id="OTP69010.1"/>
    </source>
</evidence>
<reference evidence="2 4" key="1">
    <citation type="submission" date="2017-03" db="EMBL/GenBank/DDBJ databases">
        <title>Genome analysis of strain PAMC 26510.</title>
        <authorList>
            <person name="Oh H.-M."/>
            <person name="Yang J.-A."/>
        </authorList>
    </citation>
    <scope>NUCLEOTIDE SEQUENCE [LARGE SCALE GENOMIC DNA]</scope>
    <source>
        <strain evidence="2 4">PAMC 26510</strain>
    </source>
</reference>
<dbReference type="EMBL" id="NBTZ01000091">
    <property type="protein sequence ID" value="OTP72309.1"/>
    <property type="molecule type" value="Genomic_DNA"/>
</dbReference>
<reference evidence="3 5" key="2">
    <citation type="submission" date="2017-03" db="EMBL/GenBank/DDBJ databases">
        <title>Genome analysis of strain PAMC 26577.</title>
        <authorList>
            <person name="Oh H.-M."/>
            <person name="Yang J.-A."/>
        </authorList>
    </citation>
    <scope>NUCLEOTIDE SEQUENCE [LARGE SCALE GENOMIC DNA]</scope>
    <source>
        <strain evidence="3 5">PAMC 26577</strain>
    </source>
</reference>
<gene>
    <name evidence="2" type="ORF">PAMC26510_27780</name>
    <name evidence="3" type="ORF">PAMC26577_21410</name>
</gene>
<evidence type="ECO:0000313" key="4">
    <source>
        <dbReference type="Proteomes" id="UP000194546"/>
    </source>
</evidence>
<dbReference type="AlphaFoldDB" id="A0A242MCV4"/>
<name>A0A242MCV4_CABSO</name>
<sequence>METQRESALFPLRDRRESTALKQRSLDQKRVAQACLPR</sequence>
<organism evidence="2 4">
    <name type="scientific">Caballeronia sordidicola</name>
    <name type="common">Burkholderia sordidicola</name>
    <dbReference type="NCBI Taxonomy" id="196367"/>
    <lineage>
        <taxon>Bacteria</taxon>
        <taxon>Pseudomonadati</taxon>
        <taxon>Pseudomonadota</taxon>
        <taxon>Betaproteobacteria</taxon>
        <taxon>Burkholderiales</taxon>
        <taxon>Burkholderiaceae</taxon>
        <taxon>Caballeronia</taxon>
    </lineage>
</organism>
<comment type="caution">
    <text evidence="2">The sequence shown here is derived from an EMBL/GenBank/DDBJ whole genome shotgun (WGS) entry which is preliminary data.</text>
</comment>
<evidence type="ECO:0000256" key="1">
    <source>
        <dbReference type="SAM" id="MobiDB-lite"/>
    </source>
</evidence>
<protein>
    <submittedName>
        <fullName evidence="2">Uncharacterized protein</fullName>
    </submittedName>
</protein>
<proteinExistence type="predicted"/>
<dbReference type="EMBL" id="NBTY01000160">
    <property type="protein sequence ID" value="OTP69010.1"/>
    <property type="molecule type" value="Genomic_DNA"/>
</dbReference>
<feature type="compositionally biased region" description="Basic and acidic residues" evidence="1">
    <location>
        <begin position="12"/>
        <end position="30"/>
    </location>
</feature>